<dbReference type="PANTHER" id="PTHR10302:SF0">
    <property type="entry name" value="SINGLE-STRANDED DNA-BINDING PROTEIN, MITOCHONDRIAL"/>
    <property type="match status" value="1"/>
</dbReference>
<comment type="caution">
    <text evidence="5">The sequence shown here is derived from an EMBL/GenBank/DDBJ whole genome shotgun (WGS) entry which is preliminary data.</text>
</comment>
<dbReference type="CDD" id="cd04496">
    <property type="entry name" value="SSB_OBF"/>
    <property type="match status" value="1"/>
</dbReference>
<dbReference type="InterPro" id="IPR012340">
    <property type="entry name" value="NA-bd_OB-fold"/>
</dbReference>
<dbReference type="AlphaFoldDB" id="A0A2M7G3Y3"/>
<dbReference type="InterPro" id="IPR000424">
    <property type="entry name" value="Primosome_PriB/ssb"/>
</dbReference>
<dbReference type="SUPFAM" id="SSF50249">
    <property type="entry name" value="Nucleic acid-binding proteins"/>
    <property type="match status" value="1"/>
</dbReference>
<dbReference type="PIRSF" id="PIRSF002070">
    <property type="entry name" value="SSB"/>
    <property type="match status" value="1"/>
</dbReference>
<dbReference type="Pfam" id="PF00436">
    <property type="entry name" value="SSB"/>
    <property type="match status" value="1"/>
</dbReference>
<accession>A0A2M7G3Y3</accession>
<evidence type="ECO:0000313" key="6">
    <source>
        <dbReference type="Proteomes" id="UP000231019"/>
    </source>
</evidence>
<evidence type="ECO:0000256" key="2">
    <source>
        <dbReference type="HAMAP-Rule" id="MF_00984"/>
    </source>
</evidence>
<evidence type="ECO:0000256" key="3">
    <source>
        <dbReference type="PIRNR" id="PIRNR002070"/>
    </source>
</evidence>
<dbReference type="EMBL" id="PFFQ01000037">
    <property type="protein sequence ID" value="PIW16537.1"/>
    <property type="molecule type" value="Genomic_DNA"/>
</dbReference>
<sequence>MAANNQIVVIGRAGNNVSDDMRHTQSGTAIAEVRLAVNRTTKDASGNPITDWISCKFWDKQAERLGEFVKKGDLISVTGALRVDNWESPQGEKRQKYYVHGENFQMLESRRAREERTGDFGGGAPAPRREAAPARAAAPSSSHNDFGGDEFVDDDELPPF</sequence>
<dbReference type="PANTHER" id="PTHR10302">
    <property type="entry name" value="SINGLE-STRANDED DNA-BINDING PROTEIN"/>
    <property type="match status" value="1"/>
</dbReference>
<name>A0A2M7G3Y3_9BACT</name>
<dbReference type="GO" id="GO:0003697">
    <property type="term" value="F:single-stranded DNA binding"/>
    <property type="evidence" value="ECO:0007669"/>
    <property type="project" value="UniProtKB-UniRule"/>
</dbReference>
<proteinExistence type="inferred from homology"/>
<evidence type="ECO:0000256" key="1">
    <source>
        <dbReference type="ARBA" id="ARBA00023125"/>
    </source>
</evidence>
<evidence type="ECO:0000256" key="4">
    <source>
        <dbReference type="SAM" id="MobiDB-lite"/>
    </source>
</evidence>
<dbReference type="GO" id="GO:0009295">
    <property type="term" value="C:nucleoid"/>
    <property type="evidence" value="ECO:0007669"/>
    <property type="project" value="TreeGrafter"/>
</dbReference>
<dbReference type="PROSITE" id="PS50935">
    <property type="entry name" value="SSB"/>
    <property type="match status" value="1"/>
</dbReference>
<protein>
    <recommendedName>
        <fullName evidence="2 3">Single-stranded DNA-binding protein</fullName>
        <shortName evidence="2">SSB</shortName>
    </recommendedName>
</protein>
<evidence type="ECO:0000313" key="5">
    <source>
        <dbReference type="EMBL" id="PIW16537.1"/>
    </source>
</evidence>
<feature type="compositionally biased region" description="Acidic residues" evidence="4">
    <location>
        <begin position="147"/>
        <end position="160"/>
    </location>
</feature>
<dbReference type="NCBIfam" id="TIGR00621">
    <property type="entry name" value="ssb"/>
    <property type="match status" value="1"/>
</dbReference>
<feature type="compositionally biased region" description="Basic and acidic residues" evidence="4">
    <location>
        <begin position="108"/>
        <end position="118"/>
    </location>
</feature>
<dbReference type="Gene3D" id="2.40.50.140">
    <property type="entry name" value="Nucleic acid-binding proteins"/>
    <property type="match status" value="1"/>
</dbReference>
<feature type="compositionally biased region" description="Low complexity" evidence="4">
    <location>
        <begin position="133"/>
        <end position="142"/>
    </location>
</feature>
<comment type="caution">
    <text evidence="2">Lacks conserved residue(s) required for the propagation of feature annotation.</text>
</comment>
<dbReference type="HAMAP" id="MF_00984">
    <property type="entry name" value="SSB"/>
    <property type="match status" value="1"/>
</dbReference>
<dbReference type="Proteomes" id="UP000231019">
    <property type="component" value="Unassembled WGS sequence"/>
</dbReference>
<dbReference type="InterPro" id="IPR011344">
    <property type="entry name" value="ssDNA-bd"/>
</dbReference>
<comment type="subunit">
    <text evidence="2">Homotetramer.</text>
</comment>
<organism evidence="5 6">
    <name type="scientific">bacterium (Candidatus Blackallbacteria) CG17_big_fil_post_rev_8_21_14_2_50_48_46</name>
    <dbReference type="NCBI Taxonomy" id="2014261"/>
    <lineage>
        <taxon>Bacteria</taxon>
        <taxon>Candidatus Blackallbacteria</taxon>
    </lineage>
</organism>
<reference evidence="5 6" key="1">
    <citation type="submission" date="2017-09" db="EMBL/GenBank/DDBJ databases">
        <title>Depth-based differentiation of microbial function through sediment-hosted aquifers and enrichment of novel symbionts in the deep terrestrial subsurface.</title>
        <authorList>
            <person name="Probst A.J."/>
            <person name="Ladd B."/>
            <person name="Jarett J.K."/>
            <person name="Geller-Mcgrath D.E."/>
            <person name="Sieber C.M."/>
            <person name="Emerson J.B."/>
            <person name="Anantharaman K."/>
            <person name="Thomas B.C."/>
            <person name="Malmstrom R."/>
            <person name="Stieglmeier M."/>
            <person name="Klingl A."/>
            <person name="Woyke T."/>
            <person name="Ryan C.M."/>
            <person name="Banfield J.F."/>
        </authorList>
    </citation>
    <scope>NUCLEOTIDE SEQUENCE [LARGE SCALE GENOMIC DNA]</scope>
    <source>
        <strain evidence="5">CG17_big_fil_post_rev_8_21_14_2_50_48_46</strain>
    </source>
</reference>
<feature type="region of interest" description="Disordered" evidence="4">
    <location>
        <begin position="108"/>
        <end position="160"/>
    </location>
</feature>
<dbReference type="GO" id="GO:0006260">
    <property type="term" value="P:DNA replication"/>
    <property type="evidence" value="ECO:0007669"/>
    <property type="project" value="InterPro"/>
</dbReference>
<keyword evidence="1 2" id="KW-0238">DNA-binding</keyword>
<gene>
    <name evidence="5" type="ORF">COW36_12280</name>
</gene>